<accession>A0AAD7GGK3</accession>
<sequence>MVFAGVRVLTDSGARPSELKYVHSASVVHRDLTAAEATALSPPLRKLLYQARSGRFIGSGDAGHEDGATSSRVRRPAAVACCRSRKEWWFRNVHAGNAIALGCEGFLMKMSKDGRDVLVGSDDESWCGDAAVGKESRGMPQSPQMRAAAGISRGPGPGGCRRRSATQAPERREGWLRLEQDELEELFPRWRLPLVCGGYPSTAVVRASSTRAHVASAGVPAR</sequence>
<evidence type="ECO:0000313" key="2">
    <source>
        <dbReference type="EMBL" id="KAJ7687107.1"/>
    </source>
</evidence>
<evidence type="ECO:0000256" key="1">
    <source>
        <dbReference type="SAM" id="MobiDB-lite"/>
    </source>
</evidence>
<dbReference type="AlphaFoldDB" id="A0AAD7GGK3"/>
<reference evidence="2" key="1">
    <citation type="submission" date="2023-03" db="EMBL/GenBank/DDBJ databases">
        <title>Massive genome expansion in bonnet fungi (Mycena s.s.) driven by repeated elements and novel gene families across ecological guilds.</title>
        <authorList>
            <consortium name="Lawrence Berkeley National Laboratory"/>
            <person name="Harder C.B."/>
            <person name="Miyauchi S."/>
            <person name="Viragh M."/>
            <person name="Kuo A."/>
            <person name="Thoen E."/>
            <person name="Andreopoulos B."/>
            <person name="Lu D."/>
            <person name="Skrede I."/>
            <person name="Drula E."/>
            <person name="Henrissat B."/>
            <person name="Morin E."/>
            <person name="Kohler A."/>
            <person name="Barry K."/>
            <person name="LaButti K."/>
            <person name="Morin E."/>
            <person name="Salamov A."/>
            <person name="Lipzen A."/>
            <person name="Mereny Z."/>
            <person name="Hegedus B."/>
            <person name="Baldrian P."/>
            <person name="Stursova M."/>
            <person name="Weitz H."/>
            <person name="Taylor A."/>
            <person name="Grigoriev I.V."/>
            <person name="Nagy L.G."/>
            <person name="Martin F."/>
            <person name="Kauserud H."/>
        </authorList>
    </citation>
    <scope>NUCLEOTIDE SEQUENCE</scope>
    <source>
        <strain evidence="2">CBHHK067</strain>
    </source>
</reference>
<comment type="caution">
    <text evidence="2">The sequence shown here is derived from an EMBL/GenBank/DDBJ whole genome shotgun (WGS) entry which is preliminary data.</text>
</comment>
<keyword evidence="3" id="KW-1185">Reference proteome</keyword>
<organism evidence="2 3">
    <name type="scientific">Mycena rosella</name>
    <name type="common">Pink bonnet</name>
    <name type="synonym">Agaricus rosellus</name>
    <dbReference type="NCBI Taxonomy" id="1033263"/>
    <lineage>
        <taxon>Eukaryota</taxon>
        <taxon>Fungi</taxon>
        <taxon>Dikarya</taxon>
        <taxon>Basidiomycota</taxon>
        <taxon>Agaricomycotina</taxon>
        <taxon>Agaricomycetes</taxon>
        <taxon>Agaricomycetidae</taxon>
        <taxon>Agaricales</taxon>
        <taxon>Marasmiineae</taxon>
        <taxon>Mycenaceae</taxon>
        <taxon>Mycena</taxon>
    </lineage>
</organism>
<gene>
    <name evidence="2" type="ORF">B0H17DRAFT_1136435</name>
</gene>
<protein>
    <submittedName>
        <fullName evidence="2">Uncharacterized protein</fullName>
    </submittedName>
</protein>
<dbReference type="EMBL" id="JARKIE010000090">
    <property type="protein sequence ID" value="KAJ7687107.1"/>
    <property type="molecule type" value="Genomic_DNA"/>
</dbReference>
<feature type="region of interest" description="Disordered" evidence="1">
    <location>
        <begin position="147"/>
        <end position="171"/>
    </location>
</feature>
<evidence type="ECO:0000313" key="3">
    <source>
        <dbReference type="Proteomes" id="UP001221757"/>
    </source>
</evidence>
<name>A0AAD7GGK3_MYCRO</name>
<proteinExistence type="predicted"/>
<dbReference type="Proteomes" id="UP001221757">
    <property type="component" value="Unassembled WGS sequence"/>
</dbReference>